<dbReference type="Gene3D" id="1.20.120.1490">
    <property type="match status" value="1"/>
</dbReference>
<accession>A0A1W1D004</accession>
<name>A0A1W1D004_9ZZZZ</name>
<organism evidence="1">
    <name type="scientific">hydrothermal vent metagenome</name>
    <dbReference type="NCBI Taxonomy" id="652676"/>
    <lineage>
        <taxon>unclassified sequences</taxon>
        <taxon>metagenomes</taxon>
        <taxon>ecological metagenomes</taxon>
    </lineage>
</organism>
<dbReference type="AlphaFoldDB" id="A0A1W1D004"/>
<dbReference type="Pfam" id="PF07813">
    <property type="entry name" value="LTXXQ"/>
    <property type="match status" value="1"/>
</dbReference>
<dbReference type="EMBL" id="FPHM01000227">
    <property type="protein sequence ID" value="SFV71323.1"/>
    <property type="molecule type" value="Genomic_DNA"/>
</dbReference>
<dbReference type="GO" id="GO:0042597">
    <property type="term" value="C:periplasmic space"/>
    <property type="evidence" value="ECO:0007669"/>
    <property type="project" value="InterPro"/>
</dbReference>
<sequence length="150" mass="17483">MNKMIVALLVIFGLTMAISAEGMNGKGKHENRAGIYKLIQQLDLDVEQKKAFKVLKQKRKASIQIDKEERKAMREAMREGMKPDMEIFMSSNTFDKVAFKKEMRKKFNATKELRNARRAKMVEKRASTMEKIFNILSPKQREKLIELSKK</sequence>
<reference evidence="1" key="1">
    <citation type="submission" date="2016-10" db="EMBL/GenBank/DDBJ databases">
        <authorList>
            <person name="de Groot N.N."/>
        </authorList>
    </citation>
    <scope>NUCLEOTIDE SEQUENCE</scope>
</reference>
<evidence type="ECO:0000313" key="1">
    <source>
        <dbReference type="EMBL" id="SFV71323.1"/>
    </source>
</evidence>
<protein>
    <submittedName>
        <fullName evidence="1">Periplasmic protein related to spheroblast formation</fullName>
    </submittedName>
</protein>
<dbReference type="InterPro" id="IPR012899">
    <property type="entry name" value="LTXXQ"/>
</dbReference>
<gene>
    <name evidence="1" type="ORF">MNB_SV-13-76</name>
</gene>
<proteinExistence type="predicted"/>